<accession>A0A418VHT2</accession>
<keyword evidence="2" id="KW-1185">Reference proteome</keyword>
<comment type="caution">
    <text evidence="1">The sequence shown here is derived from an EMBL/GenBank/DDBJ whole genome shotgun (WGS) entry which is preliminary data.</text>
</comment>
<protein>
    <submittedName>
        <fullName evidence="1">Uncharacterized protein</fullName>
    </submittedName>
</protein>
<gene>
    <name evidence="1" type="ORF">D3875_01150</name>
</gene>
<dbReference type="Proteomes" id="UP000286287">
    <property type="component" value="Unassembled WGS sequence"/>
</dbReference>
<sequence>MPLRQEFSPQVSFAWENASTVQLEIAAARTPHVRERLRCVVIGPDRDLLPLASVADHSAHEVALVSETGQLLRTFGGGTEAAWQAAPDLPRALTLARTLLETSRGGAAQRIVLLAHGALPHRLEVEWLAAQLPSQGIALDVITPTTAEPVWQALTGQSCGRVWQDQGSRVLTFSEYLASWRRVTLEGVQVQLCGLVGIGEAWQAGQVTLPPLFAGDTHRLRLRRPAQILENPRVQVRVLGVGYTVTCPLTPLPDARVA</sequence>
<evidence type="ECO:0000313" key="1">
    <source>
        <dbReference type="EMBL" id="RJF75684.1"/>
    </source>
</evidence>
<proteinExistence type="predicted"/>
<dbReference type="RefSeq" id="WP_119760286.1">
    <property type="nucleotide sequence ID" value="NZ_QYUJ01000004.1"/>
</dbReference>
<dbReference type="EMBL" id="QYUJ01000004">
    <property type="protein sequence ID" value="RJF75684.1"/>
    <property type="molecule type" value="Genomic_DNA"/>
</dbReference>
<name>A0A418VHT2_9DEIO</name>
<dbReference type="AlphaFoldDB" id="A0A418VHT2"/>
<reference evidence="1 2" key="1">
    <citation type="submission" date="2018-09" db="EMBL/GenBank/DDBJ databases">
        <authorList>
            <person name="Zhu H."/>
        </authorList>
    </citation>
    <scope>NUCLEOTIDE SEQUENCE [LARGE SCALE GENOMIC DNA]</scope>
    <source>
        <strain evidence="1 2">K2S05-167</strain>
    </source>
</reference>
<evidence type="ECO:0000313" key="2">
    <source>
        <dbReference type="Proteomes" id="UP000286287"/>
    </source>
</evidence>
<organism evidence="1 2">
    <name type="scientific">Deinococcus cavernae</name>
    <dbReference type="NCBI Taxonomy" id="2320857"/>
    <lineage>
        <taxon>Bacteria</taxon>
        <taxon>Thermotogati</taxon>
        <taxon>Deinococcota</taxon>
        <taxon>Deinococci</taxon>
        <taxon>Deinococcales</taxon>
        <taxon>Deinococcaceae</taxon>
        <taxon>Deinococcus</taxon>
    </lineage>
</organism>